<dbReference type="PIRSF" id="PIRSF001434">
    <property type="entry name" value="CGS"/>
    <property type="match status" value="1"/>
</dbReference>
<dbReference type="NCBIfam" id="NF005871">
    <property type="entry name" value="PRK07811.1"/>
    <property type="match status" value="1"/>
</dbReference>
<dbReference type="FunFam" id="3.90.1150.10:FF:000008">
    <property type="entry name" value="Cystathionine gamma-synthase"/>
    <property type="match status" value="1"/>
</dbReference>
<dbReference type="CDD" id="cd00614">
    <property type="entry name" value="CGS_like"/>
    <property type="match status" value="1"/>
</dbReference>
<dbReference type="EMBL" id="FNWU01000002">
    <property type="protein sequence ID" value="SEH46682.1"/>
    <property type="molecule type" value="Genomic_DNA"/>
</dbReference>
<dbReference type="GO" id="GO:0019343">
    <property type="term" value="P:cysteine biosynthetic process via cystathionine"/>
    <property type="evidence" value="ECO:0007669"/>
    <property type="project" value="TreeGrafter"/>
</dbReference>
<protein>
    <submittedName>
        <fullName evidence="5">Cystathionine beta-lyase/cystathionine gamma-synthase</fullName>
    </submittedName>
</protein>
<dbReference type="Gene3D" id="3.40.640.10">
    <property type="entry name" value="Type I PLP-dependent aspartate aminotransferase-like (Major domain)"/>
    <property type="match status" value="1"/>
</dbReference>
<accession>A0A1H6IJV7</accession>
<feature type="region of interest" description="Disordered" evidence="4">
    <location>
        <begin position="1"/>
        <end position="81"/>
    </location>
</feature>
<dbReference type="Proteomes" id="UP000199215">
    <property type="component" value="Unassembled WGS sequence"/>
</dbReference>
<proteinExistence type="inferred from homology"/>
<keyword evidence="5" id="KW-0456">Lyase</keyword>
<dbReference type="PANTHER" id="PTHR11808:SF15">
    <property type="entry name" value="CYSTATHIONINE GAMMA-LYASE"/>
    <property type="match status" value="1"/>
</dbReference>
<dbReference type="GO" id="GO:0030170">
    <property type="term" value="F:pyridoxal phosphate binding"/>
    <property type="evidence" value="ECO:0007669"/>
    <property type="project" value="InterPro"/>
</dbReference>
<dbReference type="AlphaFoldDB" id="A0A1H6IJV7"/>
<organism evidence="5 6">
    <name type="scientific">Halopenitus malekzadehii</name>
    <dbReference type="NCBI Taxonomy" id="1267564"/>
    <lineage>
        <taxon>Archaea</taxon>
        <taxon>Methanobacteriati</taxon>
        <taxon>Methanobacteriota</taxon>
        <taxon>Stenosarchaea group</taxon>
        <taxon>Halobacteria</taxon>
        <taxon>Halobacteriales</taxon>
        <taxon>Haloferacaceae</taxon>
        <taxon>Halopenitus</taxon>
    </lineage>
</organism>
<keyword evidence="6" id="KW-1185">Reference proteome</keyword>
<dbReference type="GO" id="GO:0019346">
    <property type="term" value="P:transsulfuration"/>
    <property type="evidence" value="ECO:0007669"/>
    <property type="project" value="InterPro"/>
</dbReference>
<evidence type="ECO:0000313" key="5">
    <source>
        <dbReference type="EMBL" id="SEH46682.1"/>
    </source>
</evidence>
<dbReference type="FunFam" id="3.40.640.10:FF:000009">
    <property type="entry name" value="Cystathionine gamma-synthase homolog"/>
    <property type="match status" value="1"/>
</dbReference>
<dbReference type="PANTHER" id="PTHR11808">
    <property type="entry name" value="TRANS-SULFURATION ENZYME FAMILY MEMBER"/>
    <property type="match status" value="1"/>
</dbReference>
<feature type="compositionally biased region" description="Basic and acidic residues" evidence="4">
    <location>
        <begin position="26"/>
        <end position="38"/>
    </location>
</feature>
<evidence type="ECO:0000256" key="3">
    <source>
        <dbReference type="ARBA" id="ARBA00022898"/>
    </source>
</evidence>
<evidence type="ECO:0000256" key="1">
    <source>
        <dbReference type="ARBA" id="ARBA00001933"/>
    </source>
</evidence>
<dbReference type="InterPro" id="IPR000277">
    <property type="entry name" value="Cys/Met-Metab_PyrdxlP-dep_enz"/>
</dbReference>
<dbReference type="InterPro" id="IPR015421">
    <property type="entry name" value="PyrdxlP-dep_Trfase_major"/>
</dbReference>
<dbReference type="GO" id="GO:0003962">
    <property type="term" value="F:cystathionine gamma-synthase activity"/>
    <property type="evidence" value="ECO:0007669"/>
    <property type="project" value="TreeGrafter"/>
</dbReference>
<dbReference type="OrthoDB" id="43458at2157"/>
<name>A0A1H6IJV7_9EURY</name>
<evidence type="ECO:0000256" key="2">
    <source>
        <dbReference type="ARBA" id="ARBA00009077"/>
    </source>
</evidence>
<evidence type="ECO:0000313" key="6">
    <source>
        <dbReference type="Proteomes" id="UP000199215"/>
    </source>
</evidence>
<dbReference type="GO" id="GO:0005737">
    <property type="term" value="C:cytoplasm"/>
    <property type="evidence" value="ECO:0007669"/>
    <property type="project" value="TreeGrafter"/>
</dbReference>
<gene>
    <name evidence="5" type="ORF">SAMN05192561_102188</name>
</gene>
<sequence>MSDETDHEDADGAASGDRMTDGGSTEGDRADRRFETRAIHAGQEPDPETGALMTPIHANSTYKQDAPGEHRGYEYSRTGNPTRTDLEANLADLESGTHARCFASGMAAINTVLNLLESGDHVVAGDDVYGGTHRILTQVYEQYDVETTFVDTTDHEAVADAMRPETELVWVETPTNPLMNVNDIAALSEIAHEGDALCAVDNTFATPYLQRPLELGADIVSQSLTKYLGGHSDTIGGALIVDGKGLDEKLGFYQNSVGATPGPFDSFLVLRGIKTLPVRMDRHCGNAAELARWLDDHEAVERVYYPGLESHPQHELASEQMDDFGGMLSFELDGSLEQGSTVVAETDVFTLAESLGGVESLIEQPAAMTHAAIPREERIAAGLSDGLIRVSVGIEHVDDMKADLQQAFDAAF</sequence>
<dbReference type="GO" id="GO:0004123">
    <property type="term" value="F:cystathionine gamma-lyase activity"/>
    <property type="evidence" value="ECO:0007669"/>
    <property type="project" value="TreeGrafter"/>
</dbReference>
<dbReference type="Pfam" id="PF01053">
    <property type="entry name" value="Cys_Met_Meta_PP"/>
    <property type="match status" value="1"/>
</dbReference>
<dbReference type="InterPro" id="IPR015422">
    <property type="entry name" value="PyrdxlP-dep_Trfase_small"/>
</dbReference>
<dbReference type="STRING" id="1267564.SAMN05192561_102188"/>
<feature type="compositionally biased region" description="Acidic residues" evidence="4">
    <location>
        <begin position="1"/>
        <end position="11"/>
    </location>
</feature>
<dbReference type="RefSeq" id="WP_177167454.1">
    <property type="nucleotide sequence ID" value="NZ_FNWU01000002.1"/>
</dbReference>
<reference evidence="5 6" key="1">
    <citation type="submission" date="2016-10" db="EMBL/GenBank/DDBJ databases">
        <authorList>
            <person name="de Groot N.N."/>
        </authorList>
    </citation>
    <scope>NUCLEOTIDE SEQUENCE [LARGE SCALE GENOMIC DNA]</scope>
    <source>
        <strain evidence="5 6">IBRC-M10418</strain>
    </source>
</reference>
<dbReference type="PROSITE" id="PS00868">
    <property type="entry name" value="CYS_MET_METAB_PP"/>
    <property type="match status" value="1"/>
</dbReference>
<comment type="cofactor">
    <cofactor evidence="1">
        <name>pyridoxal 5'-phosphate</name>
        <dbReference type="ChEBI" id="CHEBI:597326"/>
    </cofactor>
</comment>
<dbReference type="InterPro" id="IPR015424">
    <property type="entry name" value="PyrdxlP-dep_Trfase"/>
</dbReference>
<comment type="similarity">
    <text evidence="2">Belongs to the trans-sulfuration enzymes family.</text>
</comment>
<evidence type="ECO:0000256" key="4">
    <source>
        <dbReference type="SAM" id="MobiDB-lite"/>
    </source>
</evidence>
<keyword evidence="3" id="KW-0663">Pyridoxal phosphate</keyword>
<dbReference type="Gene3D" id="3.90.1150.10">
    <property type="entry name" value="Aspartate Aminotransferase, domain 1"/>
    <property type="match status" value="1"/>
</dbReference>
<dbReference type="InterPro" id="IPR054542">
    <property type="entry name" value="Cys_met_metab_PP"/>
</dbReference>
<dbReference type="SUPFAM" id="SSF53383">
    <property type="entry name" value="PLP-dependent transferases"/>
    <property type="match status" value="1"/>
</dbReference>